<feature type="transmembrane region" description="Helical" evidence="8">
    <location>
        <begin position="178"/>
        <end position="198"/>
    </location>
</feature>
<feature type="transmembrane region" description="Helical" evidence="8">
    <location>
        <begin position="20"/>
        <end position="42"/>
    </location>
</feature>
<evidence type="ECO:0000256" key="7">
    <source>
        <dbReference type="SAM" id="MobiDB-lite"/>
    </source>
</evidence>
<dbReference type="InterPro" id="IPR001958">
    <property type="entry name" value="Tet-R_TetA/multi-R_MdtG-like"/>
</dbReference>
<dbReference type="InterPro" id="IPR036259">
    <property type="entry name" value="MFS_trans_sf"/>
</dbReference>
<dbReference type="PANTHER" id="PTHR23506:SF35">
    <property type="entry name" value="MAJOR FACILITATOR SUPERFAMILY (MFS) PROFILE DOMAIN-CONTAINING PROTEIN-RELATED"/>
    <property type="match status" value="1"/>
</dbReference>
<dbReference type="GO" id="GO:0016020">
    <property type="term" value="C:membrane"/>
    <property type="evidence" value="ECO:0007669"/>
    <property type="project" value="UniProtKB-SubCell"/>
</dbReference>
<dbReference type="Pfam" id="PF07690">
    <property type="entry name" value="MFS_1"/>
    <property type="match status" value="1"/>
</dbReference>
<gene>
    <name evidence="10" type="ORF">PCAMFM013_S015g000286</name>
</gene>
<comment type="similarity">
    <text evidence="2">Belongs to the major facilitator superfamily. Vesicular transporter family.</text>
</comment>
<feature type="transmembrane region" description="Helical" evidence="8">
    <location>
        <begin position="439"/>
        <end position="460"/>
    </location>
</feature>
<evidence type="ECO:0000256" key="1">
    <source>
        <dbReference type="ARBA" id="ARBA00004141"/>
    </source>
</evidence>
<feature type="transmembrane region" description="Helical" evidence="8">
    <location>
        <begin position="296"/>
        <end position="316"/>
    </location>
</feature>
<dbReference type="InterPro" id="IPR020846">
    <property type="entry name" value="MFS_dom"/>
</dbReference>
<evidence type="ECO:0000256" key="8">
    <source>
        <dbReference type="SAM" id="Phobius"/>
    </source>
</evidence>
<feature type="transmembrane region" description="Helical" evidence="8">
    <location>
        <begin position="121"/>
        <end position="139"/>
    </location>
</feature>
<dbReference type="Gene3D" id="1.20.1250.20">
    <property type="entry name" value="MFS general substrate transporter like domains"/>
    <property type="match status" value="2"/>
</dbReference>
<evidence type="ECO:0000256" key="5">
    <source>
        <dbReference type="ARBA" id="ARBA00022989"/>
    </source>
</evidence>
<feature type="transmembrane region" description="Helical" evidence="8">
    <location>
        <begin position="151"/>
        <end position="172"/>
    </location>
</feature>
<comment type="subcellular location">
    <subcellularLocation>
        <location evidence="1">Membrane</location>
        <topology evidence="1">Multi-pass membrane protein</topology>
    </subcellularLocation>
</comment>
<feature type="transmembrane region" description="Helical" evidence="8">
    <location>
        <begin position="94"/>
        <end position="115"/>
    </location>
</feature>
<dbReference type="AlphaFoldDB" id="A0A0G4PHJ6"/>
<evidence type="ECO:0000313" key="11">
    <source>
        <dbReference type="Proteomes" id="UP000053732"/>
    </source>
</evidence>
<feature type="compositionally biased region" description="Polar residues" evidence="7">
    <location>
        <begin position="232"/>
        <end position="242"/>
    </location>
</feature>
<keyword evidence="5 8" id="KW-1133">Transmembrane helix</keyword>
<feature type="transmembrane region" description="Helical" evidence="8">
    <location>
        <begin position="62"/>
        <end position="82"/>
    </location>
</feature>
<feature type="domain" description="Major facilitator superfamily (MFS) profile" evidence="9">
    <location>
        <begin position="20"/>
        <end position="464"/>
    </location>
</feature>
<dbReference type="InterPro" id="IPR011701">
    <property type="entry name" value="MFS"/>
</dbReference>
<evidence type="ECO:0000313" key="10">
    <source>
        <dbReference type="EMBL" id="CRL25700.1"/>
    </source>
</evidence>
<keyword evidence="3" id="KW-0813">Transport</keyword>
<name>A0A0G4PHJ6_PENC3</name>
<feature type="compositionally biased region" description="Basic and acidic residues" evidence="7">
    <location>
        <begin position="208"/>
        <end position="231"/>
    </location>
</feature>
<keyword evidence="11" id="KW-1185">Reference proteome</keyword>
<evidence type="ECO:0000256" key="6">
    <source>
        <dbReference type="ARBA" id="ARBA00023136"/>
    </source>
</evidence>
<feature type="region of interest" description="Disordered" evidence="7">
    <location>
        <begin position="204"/>
        <end position="243"/>
    </location>
</feature>
<dbReference type="InterPro" id="IPR050930">
    <property type="entry name" value="MFS_Vesicular_Transporter"/>
</dbReference>
<dbReference type="Proteomes" id="UP000053732">
    <property type="component" value="Unassembled WGS sequence"/>
</dbReference>
<keyword evidence="4 8" id="KW-0812">Transmembrane</keyword>
<reference evidence="10 11" key="1">
    <citation type="journal article" date="2014" name="Nat. Commun.">
        <title>Multiple recent horizontal transfers of a large genomic region in cheese making fungi.</title>
        <authorList>
            <person name="Cheeseman K."/>
            <person name="Ropars J."/>
            <person name="Renault P."/>
            <person name="Dupont J."/>
            <person name="Gouzy J."/>
            <person name="Branca A."/>
            <person name="Abraham A.L."/>
            <person name="Ceppi M."/>
            <person name="Conseiller E."/>
            <person name="Debuchy R."/>
            <person name="Malagnac F."/>
            <person name="Goarin A."/>
            <person name="Silar P."/>
            <person name="Lacoste S."/>
            <person name="Sallet E."/>
            <person name="Bensimon A."/>
            <person name="Giraud T."/>
            <person name="Brygoo Y."/>
        </authorList>
    </citation>
    <scope>NUCLEOTIDE SEQUENCE [LARGE SCALE GENOMIC DNA]</scope>
    <source>
        <strain evidence="11">FM 013</strain>
    </source>
</reference>
<dbReference type="PRINTS" id="PR01035">
    <property type="entry name" value="TCRTETA"/>
</dbReference>
<dbReference type="PANTHER" id="PTHR23506">
    <property type="entry name" value="GH10249P"/>
    <property type="match status" value="1"/>
</dbReference>
<evidence type="ECO:0000259" key="9">
    <source>
        <dbReference type="PROSITE" id="PS50850"/>
    </source>
</evidence>
<dbReference type="PROSITE" id="PS50850">
    <property type="entry name" value="MFS"/>
    <property type="match status" value="1"/>
</dbReference>
<dbReference type="STRING" id="1429867.A0A0G4PHJ6"/>
<accession>A0A0G4PHJ6</accession>
<dbReference type="GO" id="GO:0022857">
    <property type="term" value="F:transmembrane transporter activity"/>
    <property type="evidence" value="ECO:0007669"/>
    <property type="project" value="InterPro"/>
</dbReference>
<dbReference type="EMBL" id="HG793148">
    <property type="protein sequence ID" value="CRL25700.1"/>
    <property type="molecule type" value="Genomic_DNA"/>
</dbReference>
<evidence type="ECO:0000256" key="2">
    <source>
        <dbReference type="ARBA" id="ARBA00006829"/>
    </source>
</evidence>
<evidence type="ECO:0000256" key="3">
    <source>
        <dbReference type="ARBA" id="ARBA00022448"/>
    </source>
</evidence>
<evidence type="ECO:0000256" key="4">
    <source>
        <dbReference type="ARBA" id="ARBA00022692"/>
    </source>
</evidence>
<protein>
    <submittedName>
        <fullName evidence="10">Siderophore transporter, RhtX/FptX family</fullName>
    </submittedName>
</protein>
<feature type="transmembrane region" description="Helical" evidence="8">
    <location>
        <begin position="263"/>
        <end position="284"/>
    </location>
</feature>
<dbReference type="CDD" id="cd17325">
    <property type="entry name" value="MFS_MdtG_SLC18_like"/>
    <property type="match status" value="1"/>
</dbReference>
<keyword evidence="6 8" id="KW-0472">Membrane</keyword>
<sequence>MDSESHASYGPSWRSSKALVVLTVCVAMFTETLLYGFLVPILPYTLEDRLHLDPSRTQNLTSTLLSIYGLVTLISTPFIASWADRVGTRKIPLLLALAVTLVGTVLVAFVPYLSALYTGRILQGLGGSAAWILCLSLLTETAGTDVGKSMGLCMSFVMAGTVAGPMLGGVLLEWTGYIVAWFVPMGMLCIDIICRLLIIDPRQPPSQKAEEPREPHEGTQEDATCRPKHTESSPLLSTQNKDGQAEEHLRMKFYSTMLRDPRILAALVTSVLSSALVAGFHATWTVHLRRIFDWGPAQVGGVIFIYQIPLIFVNPLAGYLRDRVGIRYPAAVGLALLAPLVWCLGIPGSDLQWISPDLDEKSMFVYTAVAIGVVQPLFQDAGLLNTLEVLRSIESSQPDIFGVYGGRSRVLAMNEISFNLGLLLGPLATSSLSESVGYYYANLVLAIICLMSSILALFFFGTKNEQG</sequence>
<dbReference type="SUPFAM" id="SSF103473">
    <property type="entry name" value="MFS general substrate transporter"/>
    <property type="match status" value="1"/>
</dbReference>
<feature type="transmembrane region" description="Helical" evidence="8">
    <location>
        <begin position="328"/>
        <end position="348"/>
    </location>
</feature>
<organism evidence="10 11">
    <name type="scientific">Penicillium camemberti (strain FM 013)</name>
    <dbReference type="NCBI Taxonomy" id="1429867"/>
    <lineage>
        <taxon>Eukaryota</taxon>
        <taxon>Fungi</taxon>
        <taxon>Dikarya</taxon>
        <taxon>Ascomycota</taxon>
        <taxon>Pezizomycotina</taxon>
        <taxon>Eurotiomycetes</taxon>
        <taxon>Eurotiomycetidae</taxon>
        <taxon>Eurotiales</taxon>
        <taxon>Aspergillaceae</taxon>
        <taxon>Penicillium</taxon>
    </lineage>
</organism>
<proteinExistence type="inferred from homology"/>